<dbReference type="RefSeq" id="WP_075820560.1">
    <property type="nucleotide sequence ID" value="NZ_CAOUMU010000003.1"/>
</dbReference>
<dbReference type="Proteomes" id="UP000186341">
    <property type="component" value="Unassembled WGS sequence"/>
</dbReference>
<sequence>MPIQLNTKEFYWIKKALDAARDSISRGWYQSALLELRKPAKRLAEQPLPNRLQALVLLTQAQAYRGLNSTTKELKSLKAAQEIFTGIEDSDSNESIACSDRIREIETILTK</sequence>
<dbReference type="OrthoDB" id="1659521at2"/>
<organism evidence="1 2">
    <name type="scientific">Ileibacterium valens</name>
    <dbReference type="NCBI Taxonomy" id="1862668"/>
    <lineage>
        <taxon>Bacteria</taxon>
        <taxon>Bacillati</taxon>
        <taxon>Bacillota</taxon>
        <taxon>Erysipelotrichia</taxon>
        <taxon>Erysipelotrichales</taxon>
        <taxon>Erysipelotrichaceae</taxon>
        <taxon>Ileibacterium</taxon>
    </lineage>
</organism>
<dbReference type="GeneID" id="82203405"/>
<evidence type="ECO:0000313" key="2">
    <source>
        <dbReference type="Proteomes" id="UP000186341"/>
    </source>
</evidence>
<dbReference type="AlphaFoldDB" id="A0A1U7NE89"/>
<keyword evidence="2" id="KW-1185">Reference proteome</keyword>
<proteinExistence type="predicted"/>
<name>A0A1U7NE89_9FIRM</name>
<dbReference type="EMBL" id="MPJW01000189">
    <property type="protein sequence ID" value="OLU37790.1"/>
    <property type="molecule type" value="Genomic_DNA"/>
</dbReference>
<evidence type="ECO:0000313" key="1">
    <source>
        <dbReference type="EMBL" id="OLU37790.1"/>
    </source>
</evidence>
<gene>
    <name evidence="1" type="ORF">BO222_09560</name>
</gene>
<protein>
    <submittedName>
        <fullName evidence="1">Uncharacterized protein</fullName>
    </submittedName>
</protein>
<accession>A0A1U7NE89</accession>
<reference evidence="1 2" key="1">
    <citation type="submission" date="2016-11" db="EMBL/GenBank/DDBJ databases">
        <title>Description of two novel members of the family Erysipelotrichaceae: Ileibacterium lipovorans gen. nov., sp. nov. and Dubosiella newyorkensis, gen. nov., sp. nov.</title>
        <authorList>
            <person name="Cox L.M."/>
            <person name="Sohn J."/>
            <person name="Tyrrell K.L."/>
            <person name="Citron D.M."/>
            <person name="Lawson P.A."/>
            <person name="Patel N.B."/>
            <person name="Iizumi T."/>
            <person name="Perez-Perez G.I."/>
            <person name="Goldstein E.J."/>
            <person name="Blaser M.J."/>
        </authorList>
    </citation>
    <scope>NUCLEOTIDE SEQUENCE [LARGE SCALE GENOMIC DNA]</scope>
    <source>
        <strain evidence="1 2">NYU-BL-A3</strain>
    </source>
</reference>
<comment type="caution">
    <text evidence="1">The sequence shown here is derived from an EMBL/GenBank/DDBJ whole genome shotgun (WGS) entry which is preliminary data.</text>
</comment>